<gene>
    <name evidence="2" type="ORF">FRX31_017407</name>
</gene>
<protein>
    <recommendedName>
        <fullName evidence="1">Neprosin PEP catalytic domain-containing protein</fullName>
    </recommendedName>
</protein>
<dbReference type="EMBL" id="JABWDY010020620">
    <property type="protein sequence ID" value="KAF5193006.1"/>
    <property type="molecule type" value="Genomic_DNA"/>
</dbReference>
<feature type="domain" description="Neprosin PEP catalytic" evidence="1">
    <location>
        <begin position="12"/>
        <end position="181"/>
    </location>
</feature>
<dbReference type="Proteomes" id="UP000554482">
    <property type="component" value="Unassembled WGS sequence"/>
</dbReference>
<dbReference type="PANTHER" id="PTHR31589">
    <property type="entry name" value="PROTEIN, PUTATIVE (DUF239)-RELATED-RELATED"/>
    <property type="match status" value="1"/>
</dbReference>
<dbReference type="AlphaFoldDB" id="A0A7J6W6K5"/>
<accession>A0A7J6W6K5</accession>
<dbReference type="InterPro" id="IPR004314">
    <property type="entry name" value="Neprosin"/>
</dbReference>
<evidence type="ECO:0000259" key="1">
    <source>
        <dbReference type="PROSITE" id="PS52045"/>
    </source>
</evidence>
<dbReference type="Gene3D" id="3.90.1320.10">
    <property type="entry name" value="Outer-capsid protein sigma 3, large lobe"/>
    <property type="match status" value="1"/>
</dbReference>
<evidence type="ECO:0000313" key="3">
    <source>
        <dbReference type="Proteomes" id="UP000554482"/>
    </source>
</evidence>
<name>A0A7J6W6K5_THATH</name>
<dbReference type="OrthoDB" id="1858978at2759"/>
<keyword evidence="3" id="KW-1185">Reference proteome</keyword>
<evidence type="ECO:0000313" key="2">
    <source>
        <dbReference type="EMBL" id="KAF5193006.1"/>
    </source>
</evidence>
<dbReference type="InterPro" id="IPR053168">
    <property type="entry name" value="Glutamic_endopeptidase"/>
</dbReference>
<reference evidence="2 3" key="1">
    <citation type="submission" date="2020-06" db="EMBL/GenBank/DDBJ databases">
        <title>Transcriptomic and genomic resources for Thalictrum thalictroides and T. hernandezii: Facilitating candidate gene discovery in an emerging model plant lineage.</title>
        <authorList>
            <person name="Arias T."/>
            <person name="Riano-Pachon D.M."/>
            <person name="Di Stilio V.S."/>
        </authorList>
    </citation>
    <scope>NUCLEOTIDE SEQUENCE [LARGE SCALE GENOMIC DNA]</scope>
    <source>
        <strain evidence="3">cv. WT478/WT964</strain>
        <tissue evidence="2">Leaves</tissue>
    </source>
</reference>
<comment type="caution">
    <text evidence="2">The sequence shown here is derived from an EMBL/GenBank/DDBJ whole genome shotgun (WGS) entry which is preliminary data.</text>
</comment>
<dbReference type="PROSITE" id="PS52045">
    <property type="entry name" value="NEPROSIN_PEP_CD"/>
    <property type="match status" value="1"/>
</dbReference>
<dbReference type="Pfam" id="PF03080">
    <property type="entry name" value="Neprosin"/>
    <property type="match status" value="1"/>
</dbReference>
<sequence>MHKQPAFDHPLLKNHKIQLAIVRSKFRPNVVFKGIAATISVDSPVVKANQSSTAQVWIQNGDPSIVNRLEVGWMVSPALFGDGVPRSFTNWKDYVTLDWWFHDATHNITVGYWPKTLFPLLALGASQVTWGGSTMGQPNGASPEMGSGRFPGGDFRHGCINNMLVVDTKNYWVEPAGVLYY</sequence>
<dbReference type="PANTHER" id="PTHR31589:SF110">
    <property type="entry name" value="PROTEIN, PUTATIVE (DUF239)-RELATED"/>
    <property type="match status" value="1"/>
</dbReference>
<proteinExistence type="predicted"/>
<organism evidence="2 3">
    <name type="scientific">Thalictrum thalictroides</name>
    <name type="common">Rue-anemone</name>
    <name type="synonym">Anemone thalictroides</name>
    <dbReference type="NCBI Taxonomy" id="46969"/>
    <lineage>
        <taxon>Eukaryota</taxon>
        <taxon>Viridiplantae</taxon>
        <taxon>Streptophyta</taxon>
        <taxon>Embryophyta</taxon>
        <taxon>Tracheophyta</taxon>
        <taxon>Spermatophyta</taxon>
        <taxon>Magnoliopsida</taxon>
        <taxon>Ranunculales</taxon>
        <taxon>Ranunculaceae</taxon>
        <taxon>Thalictroideae</taxon>
        <taxon>Thalictrum</taxon>
    </lineage>
</organism>